<gene>
    <name evidence="1" type="ORF">L3X38_012023</name>
</gene>
<evidence type="ECO:0000313" key="2">
    <source>
        <dbReference type="Proteomes" id="UP001054821"/>
    </source>
</evidence>
<comment type="caution">
    <text evidence="1">The sequence shown here is derived from an EMBL/GenBank/DDBJ whole genome shotgun (WGS) entry which is preliminary data.</text>
</comment>
<dbReference type="EMBL" id="JAJFAZ020000002">
    <property type="protein sequence ID" value="KAI5344146.1"/>
    <property type="molecule type" value="Genomic_DNA"/>
</dbReference>
<name>A0AAD4WKY6_PRUDU</name>
<dbReference type="Proteomes" id="UP001054821">
    <property type="component" value="Chromosome 2"/>
</dbReference>
<accession>A0AAD4WKY6</accession>
<organism evidence="1 2">
    <name type="scientific">Prunus dulcis</name>
    <name type="common">Almond</name>
    <name type="synonym">Amygdalus dulcis</name>
    <dbReference type="NCBI Taxonomy" id="3755"/>
    <lineage>
        <taxon>Eukaryota</taxon>
        <taxon>Viridiplantae</taxon>
        <taxon>Streptophyta</taxon>
        <taxon>Embryophyta</taxon>
        <taxon>Tracheophyta</taxon>
        <taxon>Spermatophyta</taxon>
        <taxon>Magnoliopsida</taxon>
        <taxon>eudicotyledons</taxon>
        <taxon>Gunneridae</taxon>
        <taxon>Pentapetalae</taxon>
        <taxon>rosids</taxon>
        <taxon>fabids</taxon>
        <taxon>Rosales</taxon>
        <taxon>Rosaceae</taxon>
        <taxon>Amygdaloideae</taxon>
        <taxon>Amygdaleae</taxon>
        <taxon>Prunus</taxon>
    </lineage>
</organism>
<dbReference type="AlphaFoldDB" id="A0AAD4WKY6"/>
<protein>
    <submittedName>
        <fullName evidence="1">Uncharacterized protein</fullName>
    </submittedName>
</protein>
<evidence type="ECO:0000313" key="1">
    <source>
        <dbReference type="EMBL" id="KAI5344146.1"/>
    </source>
</evidence>
<keyword evidence="2" id="KW-1185">Reference proteome</keyword>
<sequence>MPNVQRDSRATRTLKSSLLFGSLYAKRARDSRATHPLMSSLSLGTFRAKRARDERATRLLMSPLPNFGNVSYKSVYSFGMLLLEMVGGRTNVKNKARLVAKGYSQKPGIDYNETFAPVA</sequence>
<proteinExistence type="predicted"/>
<reference evidence="1 2" key="1">
    <citation type="journal article" date="2022" name="G3 (Bethesda)">
        <title>Whole-genome sequence and methylome profiling of the almond [Prunus dulcis (Mill.) D.A. Webb] cultivar 'Nonpareil'.</title>
        <authorList>
            <person name="D'Amico-Willman K.M."/>
            <person name="Ouma W.Z."/>
            <person name="Meulia T."/>
            <person name="Sideli G.M."/>
            <person name="Gradziel T.M."/>
            <person name="Fresnedo-Ramirez J."/>
        </authorList>
    </citation>
    <scope>NUCLEOTIDE SEQUENCE [LARGE SCALE GENOMIC DNA]</scope>
    <source>
        <strain evidence="1">Clone GOH B32 T37-40</strain>
    </source>
</reference>